<gene>
    <name evidence="6" type="ORF">UU35_C0010G0039</name>
</gene>
<protein>
    <submittedName>
        <fullName evidence="6">Alpha-L-glutamate ligase, RimK family</fullName>
    </submittedName>
</protein>
<proteinExistence type="predicted"/>
<evidence type="ECO:0000256" key="4">
    <source>
        <dbReference type="PROSITE-ProRule" id="PRU00409"/>
    </source>
</evidence>
<keyword evidence="3 4" id="KW-0067">ATP-binding</keyword>
<evidence type="ECO:0000256" key="2">
    <source>
        <dbReference type="ARBA" id="ARBA00022741"/>
    </source>
</evidence>
<evidence type="ECO:0000313" key="6">
    <source>
        <dbReference type="EMBL" id="KKR86661.1"/>
    </source>
</evidence>
<evidence type="ECO:0000256" key="1">
    <source>
        <dbReference type="ARBA" id="ARBA00022723"/>
    </source>
</evidence>
<keyword evidence="2 4" id="KW-0547">Nucleotide-binding</keyword>
<sequence length="304" mass="33147">MNIGILIFSKPKQALEQALPGTAALVRAGKQHGHVIHLFYEPLLTIRPGNNSKGIEVLYENKPFPVCDAVIPRPNFLEEPSLHITTIEALTHIGVPLLNGKEGFLPSKNKLAQKLTFTKAGIPVPPWSIVRAPECAADAATVLGFPLILKVPFGRGGKGVFYVENQETLLPLIDYLNIRDRNPVIMETFIKEAGRSDRRAFVIGGRIIAAMERTAKSWDIRANIHSGGSAQPIILSPEEETLAIRAAAAFDLEIAGVDLIPSKHGSLILEVNPHPGFETLSEVTGIDVADAIIKYVEQRFIHVS</sequence>
<dbReference type="Gene3D" id="3.30.1490.20">
    <property type="entry name" value="ATP-grasp fold, A domain"/>
    <property type="match status" value="1"/>
</dbReference>
<comment type="caution">
    <text evidence="6">The sequence shown here is derived from an EMBL/GenBank/DDBJ whole genome shotgun (WGS) entry which is preliminary data.</text>
</comment>
<dbReference type="SUPFAM" id="SSF56059">
    <property type="entry name" value="Glutathione synthetase ATP-binding domain-like"/>
    <property type="match status" value="1"/>
</dbReference>
<dbReference type="Pfam" id="PF08443">
    <property type="entry name" value="RimK"/>
    <property type="match status" value="1"/>
</dbReference>
<dbReference type="GO" id="GO:0005737">
    <property type="term" value="C:cytoplasm"/>
    <property type="evidence" value="ECO:0007669"/>
    <property type="project" value="TreeGrafter"/>
</dbReference>
<dbReference type="InterPro" id="IPR013815">
    <property type="entry name" value="ATP_grasp_subdomain_1"/>
</dbReference>
<dbReference type="PANTHER" id="PTHR21621">
    <property type="entry name" value="RIBOSOMAL PROTEIN S6 MODIFICATION PROTEIN"/>
    <property type="match status" value="1"/>
</dbReference>
<evidence type="ECO:0000259" key="5">
    <source>
        <dbReference type="PROSITE" id="PS50975"/>
    </source>
</evidence>
<organism evidence="6 7">
    <name type="scientific">Candidatus Uhrbacteria bacterium GW2011_GWC2_41_11</name>
    <dbReference type="NCBI Taxonomy" id="1618985"/>
    <lineage>
        <taxon>Bacteria</taxon>
        <taxon>Candidatus Uhriibacteriota</taxon>
    </lineage>
</organism>
<dbReference type="PANTHER" id="PTHR21621:SF0">
    <property type="entry name" value="BETA-CITRYLGLUTAMATE SYNTHASE B-RELATED"/>
    <property type="match status" value="1"/>
</dbReference>
<dbReference type="InterPro" id="IPR011761">
    <property type="entry name" value="ATP-grasp"/>
</dbReference>
<dbReference type="NCBIfam" id="TIGR00768">
    <property type="entry name" value="rimK_fam"/>
    <property type="match status" value="1"/>
</dbReference>
<dbReference type="AlphaFoldDB" id="A0A0G0UGS5"/>
<dbReference type="EMBL" id="LCAH01000010">
    <property type="protein sequence ID" value="KKR86661.1"/>
    <property type="molecule type" value="Genomic_DNA"/>
</dbReference>
<dbReference type="Gene3D" id="3.30.470.20">
    <property type="entry name" value="ATP-grasp fold, B domain"/>
    <property type="match status" value="1"/>
</dbReference>
<evidence type="ECO:0000256" key="3">
    <source>
        <dbReference type="ARBA" id="ARBA00022840"/>
    </source>
</evidence>
<keyword evidence="6" id="KW-0436">Ligase</keyword>
<reference evidence="6 7" key="1">
    <citation type="journal article" date="2015" name="Nature">
        <title>rRNA introns, odd ribosomes, and small enigmatic genomes across a large radiation of phyla.</title>
        <authorList>
            <person name="Brown C.T."/>
            <person name="Hug L.A."/>
            <person name="Thomas B.C."/>
            <person name="Sharon I."/>
            <person name="Castelle C.J."/>
            <person name="Singh A."/>
            <person name="Wilkins M.J."/>
            <person name="Williams K.H."/>
            <person name="Banfield J.F."/>
        </authorList>
    </citation>
    <scope>NUCLEOTIDE SEQUENCE [LARGE SCALE GENOMIC DNA]</scope>
</reference>
<dbReference type="Proteomes" id="UP000034616">
    <property type="component" value="Unassembled WGS sequence"/>
</dbReference>
<dbReference type="PROSITE" id="PS50975">
    <property type="entry name" value="ATP_GRASP"/>
    <property type="match status" value="1"/>
</dbReference>
<dbReference type="GO" id="GO:0005524">
    <property type="term" value="F:ATP binding"/>
    <property type="evidence" value="ECO:0007669"/>
    <property type="project" value="UniProtKB-UniRule"/>
</dbReference>
<dbReference type="InterPro" id="IPR004666">
    <property type="entry name" value="Rp_bS6_RimK/Lys_biosynth_LsyX"/>
</dbReference>
<dbReference type="GO" id="GO:0046872">
    <property type="term" value="F:metal ion binding"/>
    <property type="evidence" value="ECO:0007669"/>
    <property type="project" value="UniProtKB-KW"/>
</dbReference>
<dbReference type="GO" id="GO:0016879">
    <property type="term" value="F:ligase activity, forming carbon-nitrogen bonds"/>
    <property type="evidence" value="ECO:0007669"/>
    <property type="project" value="TreeGrafter"/>
</dbReference>
<feature type="domain" description="ATP-grasp" evidence="5">
    <location>
        <begin position="114"/>
        <end position="297"/>
    </location>
</feature>
<name>A0A0G0UGS5_9BACT</name>
<keyword evidence="1" id="KW-0479">Metal-binding</keyword>
<accession>A0A0G0UGS5</accession>
<evidence type="ECO:0000313" key="7">
    <source>
        <dbReference type="Proteomes" id="UP000034616"/>
    </source>
</evidence>
<dbReference type="Gene3D" id="3.40.50.20">
    <property type="match status" value="1"/>
</dbReference>
<dbReference type="InterPro" id="IPR013651">
    <property type="entry name" value="ATP-grasp_RimK-type"/>
</dbReference>